<gene>
    <name evidence="4" type="primary">LOC102800991</name>
</gene>
<accession>A0ABM0MVT2</accession>
<feature type="region of interest" description="Disordered" evidence="1">
    <location>
        <begin position="106"/>
        <end position="149"/>
    </location>
</feature>
<feature type="domain" description="Rabenosyn Rab binding" evidence="2">
    <location>
        <begin position="175"/>
        <end position="216"/>
    </location>
</feature>
<dbReference type="Gene3D" id="4.10.860.20">
    <property type="entry name" value="Rabenosyn, Rab binding domain"/>
    <property type="match status" value="1"/>
</dbReference>
<dbReference type="PANTHER" id="PTHR13510">
    <property type="entry name" value="FYVE-FINGER-CONTAINING RAB5 EFFECTOR PROTEIN RABENOSYN-5-RELATED"/>
    <property type="match status" value="1"/>
</dbReference>
<dbReference type="SUPFAM" id="SSF140125">
    <property type="entry name" value="Rabenosyn-5 Rab-binding domain-like"/>
    <property type="match status" value="1"/>
</dbReference>
<dbReference type="PANTHER" id="PTHR13510:SF44">
    <property type="entry name" value="RABENOSYN-5"/>
    <property type="match status" value="1"/>
</dbReference>
<reference evidence="4" key="1">
    <citation type="submission" date="2025-08" db="UniProtKB">
        <authorList>
            <consortium name="RefSeq"/>
        </authorList>
    </citation>
    <scope>IDENTIFICATION</scope>
    <source>
        <tissue evidence="4">Testes</tissue>
    </source>
</reference>
<evidence type="ECO:0000313" key="3">
    <source>
        <dbReference type="Proteomes" id="UP000694865"/>
    </source>
</evidence>
<proteinExistence type="predicted"/>
<dbReference type="InterPro" id="IPR036531">
    <property type="entry name" value="Rbsn_Rab-bd_sf"/>
</dbReference>
<dbReference type="InterPro" id="IPR021565">
    <property type="entry name" value="Rbsn_Rab-bd"/>
</dbReference>
<dbReference type="InterPro" id="IPR052727">
    <property type="entry name" value="Rab4/Rab5_effector"/>
</dbReference>
<dbReference type="RefSeq" id="XP_006824123.1">
    <property type="nucleotide sequence ID" value="XM_006824060.1"/>
</dbReference>
<keyword evidence="3" id="KW-1185">Reference proteome</keyword>
<evidence type="ECO:0000259" key="2">
    <source>
        <dbReference type="Pfam" id="PF11464"/>
    </source>
</evidence>
<name>A0ABM0MVT2_SACKO</name>
<feature type="compositionally biased region" description="Polar residues" evidence="1">
    <location>
        <begin position="130"/>
        <end position="139"/>
    </location>
</feature>
<dbReference type="GeneID" id="102800991"/>
<organism evidence="3 4">
    <name type="scientific">Saccoglossus kowalevskii</name>
    <name type="common">Acorn worm</name>
    <dbReference type="NCBI Taxonomy" id="10224"/>
    <lineage>
        <taxon>Eukaryota</taxon>
        <taxon>Metazoa</taxon>
        <taxon>Hemichordata</taxon>
        <taxon>Enteropneusta</taxon>
        <taxon>Harrimaniidae</taxon>
        <taxon>Saccoglossus</taxon>
    </lineage>
</organism>
<protein>
    <submittedName>
        <fullName evidence="4">Rabenosyn-5-like</fullName>
    </submittedName>
</protein>
<evidence type="ECO:0000256" key="1">
    <source>
        <dbReference type="SAM" id="MobiDB-lite"/>
    </source>
</evidence>
<feature type="compositionally biased region" description="Basic and acidic residues" evidence="1">
    <location>
        <begin position="140"/>
        <end position="149"/>
    </location>
</feature>
<dbReference type="Pfam" id="PF11464">
    <property type="entry name" value="Rbsn"/>
    <property type="match status" value="1"/>
</dbReference>
<feature type="compositionally biased region" description="Basic and acidic residues" evidence="1">
    <location>
        <begin position="110"/>
        <end position="126"/>
    </location>
</feature>
<dbReference type="Proteomes" id="UP000694865">
    <property type="component" value="Unplaced"/>
</dbReference>
<evidence type="ECO:0000313" key="4">
    <source>
        <dbReference type="RefSeq" id="XP_006824123.1"/>
    </source>
</evidence>
<sequence>MADSLNLGETAYNLDMATDVRMKLLKMYEIMDIISKKILVLGMSGENRATQTEQRLQRMIRQYVTSYLQDNMVTLQALPSRDQYERLKLEREAAIARRLEKQKQAAIEAQRQEDERRENEKRKQERFSFMTHQLSTSPSHSRDGVSTERSVAKESVGKEGWEPTQLPVAASASDPMLLQMDIIRNYIQQARNAQKLDEVKMLESNLHELQSEYWKQKQSNVQNKINQL</sequence>